<evidence type="ECO:0000259" key="6">
    <source>
        <dbReference type="SMART" id="SM01049"/>
    </source>
</evidence>
<protein>
    <recommendedName>
        <fullName evidence="6">Single Cache domain-containing protein</fullName>
    </recommendedName>
</protein>
<evidence type="ECO:0000256" key="1">
    <source>
        <dbReference type="ARBA" id="ARBA00004651"/>
    </source>
</evidence>
<dbReference type="SMART" id="SM01049">
    <property type="entry name" value="Cache_2"/>
    <property type="match status" value="2"/>
</dbReference>
<keyword evidence="2" id="KW-1003">Cell membrane</keyword>
<keyword evidence="4" id="KW-1133">Transmembrane helix</keyword>
<dbReference type="InterPro" id="IPR033480">
    <property type="entry name" value="sCache_2"/>
</dbReference>
<evidence type="ECO:0000256" key="2">
    <source>
        <dbReference type="ARBA" id="ARBA00022475"/>
    </source>
</evidence>
<gene>
    <name evidence="7" type="ORF">F2Q65_02305</name>
</gene>
<feature type="domain" description="Single Cache" evidence="6">
    <location>
        <begin position="176"/>
        <end position="253"/>
    </location>
</feature>
<dbReference type="Proteomes" id="UP000322981">
    <property type="component" value="Unassembled WGS sequence"/>
</dbReference>
<evidence type="ECO:0000256" key="5">
    <source>
        <dbReference type="ARBA" id="ARBA00023136"/>
    </source>
</evidence>
<evidence type="ECO:0000256" key="4">
    <source>
        <dbReference type="ARBA" id="ARBA00022989"/>
    </source>
</evidence>
<proteinExistence type="predicted"/>
<dbReference type="EMBL" id="VWXX01000002">
    <property type="protein sequence ID" value="KAA6187376.1"/>
    <property type="molecule type" value="Genomic_DNA"/>
</dbReference>
<organism evidence="7 8">
    <name type="scientific">Thiohalocapsa marina</name>
    <dbReference type="NCBI Taxonomy" id="424902"/>
    <lineage>
        <taxon>Bacteria</taxon>
        <taxon>Pseudomonadati</taxon>
        <taxon>Pseudomonadota</taxon>
        <taxon>Gammaproteobacteria</taxon>
        <taxon>Chromatiales</taxon>
        <taxon>Chromatiaceae</taxon>
        <taxon>Thiohalocapsa</taxon>
    </lineage>
</organism>
<comment type="caution">
    <text evidence="7">The sequence shown here is derived from an EMBL/GenBank/DDBJ whole genome shotgun (WGS) entry which is preliminary data.</text>
</comment>
<dbReference type="Pfam" id="PF08269">
    <property type="entry name" value="dCache_2"/>
    <property type="match status" value="2"/>
</dbReference>
<name>A0A5M8FUA2_9GAMM</name>
<keyword evidence="8" id="KW-1185">Reference proteome</keyword>
<feature type="domain" description="Single Cache" evidence="6">
    <location>
        <begin position="33"/>
        <end position="120"/>
    </location>
</feature>
<evidence type="ECO:0000256" key="3">
    <source>
        <dbReference type="ARBA" id="ARBA00022692"/>
    </source>
</evidence>
<dbReference type="Gene3D" id="3.30.450.20">
    <property type="entry name" value="PAS domain"/>
    <property type="match status" value="2"/>
</dbReference>
<keyword evidence="3" id="KW-0812">Transmembrane</keyword>
<dbReference type="GO" id="GO:0005886">
    <property type="term" value="C:plasma membrane"/>
    <property type="evidence" value="ECO:0007669"/>
    <property type="project" value="UniProtKB-SubCell"/>
</dbReference>
<evidence type="ECO:0000313" key="7">
    <source>
        <dbReference type="EMBL" id="KAA6187376.1"/>
    </source>
</evidence>
<evidence type="ECO:0000313" key="8">
    <source>
        <dbReference type="Proteomes" id="UP000322981"/>
    </source>
</evidence>
<dbReference type="InterPro" id="IPR004010">
    <property type="entry name" value="Double_Cache_2"/>
</dbReference>
<comment type="subcellular location">
    <subcellularLocation>
        <location evidence="1">Cell membrane</location>
        <topology evidence="1">Multi-pass membrane protein</topology>
    </subcellularLocation>
</comment>
<dbReference type="AlphaFoldDB" id="A0A5M8FUA2"/>
<accession>A0A5M8FUA2</accession>
<dbReference type="OrthoDB" id="9781845at2"/>
<dbReference type="RefSeq" id="WP_150089999.1">
    <property type="nucleotide sequence ID" value="NZ_JBFUOH010000095.1"/>
</dbReference>
<sequence>MNKPLGSAHPVQSGLICCTLVAFTLLWPTTATRADEMPDYEHQSIRAIVELVNAAAAAIETQGEAVFPDFRIEGSRWFQGDRYLFVWDLEGNRQVYPPDLEHERQNLLDLQDIGGKPIGRMFVRTARDGDGQGWVHYQWNRPHDPQPVWKSTYITRATAPDGTTYLVGSGLYQPPMEKAFLVQEVRAAASLLEKQGRAAFERLRDKRDRFFFHDTYVFVTSDSGIELVNPAFPAIEGRNLWDARDMDGTYIVRNYITLAREQGSGWVHYLWPRPGMPERPARKTTYVQQVMVDGEPMIVGAGMYE</sequence>
<keyword evidence="5" id="KW-0472">Membrane</keyword>
<reference evidence="7 8" key="1">
    <citation type="submission" date="2019-09" db="EMBL/GenBank/DDBJ databases">
        <title>Whole-genome sequence of the purple sulfur bacterium Thiohalocapsa marina DSM 19078.</title>
        <authorList>
            <person name="Kyndt J.A."/>
            <person name="Meyer T.E."/>
        </authorList>
    </citation>
    <scope>NUCLEOTIDE SEQUENCE [LARGE SCALE GENOMIC DNA]</scope>
    <source>
        <strain evidence="7 8">DSM 19078</strain>
    </source>
</reference>